<dbReference type="GO" id="GO:0003677">
    <property type="term" value="F:DNA binding"/>
    <property type="evidence" value="ECO:0007669"/>
    <property type="project" value="UniProtKB-KW"/>
</dbReference>
<gene>
    <name evidence="1" type="ORF">JOF53_004419</name>
</gene>
<proteinExistence type="predicted"/>
<evidence type="ECO:0000313" key="2">
    <source>
        <dbReference type="Proteomes" id="UP001519363"/>
    </source>
</evidence>
<organism evidence="1 2">
    <name type="scientific">Crossiella equi</name>
    <dbReference type="NCBI Taxonomy" id="130796"/>
    <lineage>
        <taxon>Bacteria</taxon>
        <taxon>Bacillati</taxon>
        <taxon>Actinomycetota</taxon>
        <taxon>Actinomycetes</taxon>
        <taxon>Pseudonocardiales</taxon>
        <taxon>Pseudonocardiaceae</taxon>
        <taxon>Crossiella</taxon>
    </lineage>
</organism>
<keyword evidence="1" id="KW-0238">DNA-binding</keyword>
<comment type="caution">
    <text evidence="1">The sequence shown here is derived from an EMBL/GenBank/DDBJ whole genome shotgun (WGS) entry which is preliminary data.</text>
</comment>
<name>A0ABS5AGZ1_9PSEU</name>
<accession>A0ABS5AGZ1</accession>
<reference evidence="1 2" key="1">
    <citation type="submission" date="2021-03" db="EMBL/GenBank/DDBJ databases">
        <title>Sequencing the genomes of 1000 actinobacteria strains.</title>
        <authorList>
            <person name="Klenk H.-P."/>
        </authorList>
    </citation>
    <scope>NUCLEOTIDE SEQUENCE [LARGE SCALE GENOMIC DNA]</scope>
    <source>
        <strain evidence="1 2">DSM 44580</strain>
    </source>
</reference>
<evidence type="ECO:0000313" key="1">
    <source>
        <dbReference type="EMBL" id="MBP2475547.1"/>
    </source>
</evidence>
<dbReference type="Proteomes" id="UP001519363">
    <property type="component" value="Unassembled WGS sequence"/>
</dbReference>
<protein>
    <submittedName>
        <fullName evidence="1">DNA-binding NarL/FixJ family response regulator</fullName>
    </submittedName>
</protein>
<dbReference type="EMBL" id="JAGIOO010000001">
    <property type="protein sequence ID" value="MBP2475547.1"/>
    <property type="molecule type" value="Genomic_DNA"/>
</dbReference>
<dbReference type="RefSeq" id="WP_143342490.1">
    <property type="nucleotide sequence ID" value="NZ_JAGIOO010000001.1"/>
</dbReference>
<keyword evidence="2" id="KW-1185">Reference proteome</keyword>
<sequence length="132" mass="13823">MSSDDLIVGFGLKSMVAADPGLELASEGEQADVVVADLPDLADWRLARIAGLTVRTPVLALMGVARVHQAVGLLRRGFQGVLFHETYTPESLADAARSVAAGEHVLDPVLHTPVVPGPRQAVPLPSVRLACA</sequence>